<keyword evidence="3" id="KW-1185">Reference proteome</keyword>
<dbReference type="InterPro" id="IPR032751">
    <property type="entry name" value="Fuseless"/>
</dbReference>
<sequence>MTSSPLPIQVATGILCASWWRGSWYILDHTLFPDDTLKSGVVSLAAGSSLLAMKQYILSPSYNGTKTLMRWLPPPKNVSLRTRYTQTNRFIVLYGIATACVLIWRGTWLLCDEGAHALAEACSGKLVGPVSSIPEPVVAKPKTERELSAGISSGLNDHHHGESTVTNHKDLNDKVLFYSGIASHIVATLGLLCMGRFASVMAPPANVTMSRDTFIHGKGKSFAQAARAFLHSR</sequence>
<protein>
    <submittedName>
        <fullName evidence="2">Uncharacterized protein</fullName>
    </submittedName>
</protein>
<evidence type="ECO:0000313" key="2">
    <source>
        <dbReference type="EMBL" id="KAL3778682.1"/>
    </source>
</evidence>
<evidence type="ECO:0000313" key="3">
    <source>
        <dbReference type="Proteomes" id="UP001516023"/>
    </source>
</evidence>
<comment type="caution">
    <text evidence="2">The sequence shown here is derived from an EMBL/GenBank/DDBJ whole genome shotgun (WGS) entry which is preliminary data.</text>
</comment>
<reference evidence="2 3" key="1">
    <citation type="journal article" date="2020" name="G3 (Bethesda)">
        <title>Improved Reference Genome for Cyclotella cryptica CCMP332, a Model for Cell Wall Morphogenesis, Salinity Adaptation, and Lipid Production in Diatoms (Bacillariophyta).</title>
        <authorList>
            <person name="Roberts W.R."/>
            <person name="Downey K.M."/>
            <person name="Ruck E.C."/>
            <person name="Traller J.C."/>
            <person name="Alverson A.J."/>
        </authorList>
    </citation>
    <scope>NUCLEOTIDE SEQUENCE [LARGE SCALE GENOMIC DNA]</scope>
    <source>
        <strain evidence="2 3">CCMP332</strain>
    </source>
</reference>
<feature type="transmembrane region" description="Helical" evidence="1">
    <location>
        <begin position="90"/>
        <end position="110"/>
    </location>
</feature>
<dbReference type="EMBL" id="JABMIG020000423">
    <property type="protein sequence ID" value="KAL3778682.1"/>
    <property type="molecule type" value="Genomic_DNA"/>
</dbReference>
<dbReference type="Proteomes" id="UP001516023">
    <property type="component" value="Unassembled WGS sequence"/>
</dbReference>
<keyword evidence="1" id="KW-0472">Membrane</keyword>
<dbReference type="Pfam" id="PF15993">
    <property type="entry name" value="Fuseless"/>
    <property type="match status" value="1"/>
</dbReference>
<dbReference type="PANTHER" id="PTHR35270:SF2">
    <property type="entry name" value="FUSELESS, ISOFORM A"/>
    <property type="match status" value="1"/>
</dbReference>
<evidence type="ECO:0000256" key="1">
    <source>
        <dbReference type="SAM" id="Phobius"/>
    </source>
</evidence>
<keyword evidence="1" id="KW-0812">Transmembrane</keyword>
<keyword evidence="1" id="KW-1133">Transmembrane helix</keyword>
<accession>A0ABD3NSR1</accession>
<dbReference type="PANTHER" id="PTHR35270">
    <property type="entry name" value="FUSELESS, ISOFORM A"/>
    <property type="match status" value="1"/>
</dbReference>
<name>A0ABD3NSR1_9STRA</name>
<dbReference type="AlphaFoldDB" id="A0ABD3NSR1"/>
<feature type="transmembrane region" description="Helical" evidence="1">
    <location>
        <begin position="175"/>
        <end position="194"/>
    </location>
</feature>
<organism evidence="2 3">
    <name type="scientific">Cyclotella cryptica</name>
    <dbReference type="NCBI Taxonomy" id="29204"/>
    <lineage>
        <taxon>Eukaryota</taxon>
        <taxon>Sar</taxon>
        <taxon>Stramenopiles</taxon>
        <taxon>Ochrophyta</taxon>
        <taxon>Bacillariophyta</taxon>
        <taxon>Coscinodiscophyceae</taxon>
        <taxon>Thalassiosirophycidae</taxon>
        <taxon>Stephanodiscales</taxon>
        <taxon>Stephanodiscaceae</taxon>
        <taxon>Cyclotella</taxon>
    </lineage>
</organism>
<gene>
    <name evidence="2" type="ORF">HJC23_001253</name>
</gene>
<proteinExistence type="predicted"/>